<gene>
    <name evidence="1" type="ORF">glysoja_043363</name>
</gene>
<reference evidence="1" key="1">
    <citation type="submission" date="2014-07" db="EMBL/GenBank/DDBJ databases">
        <title>Identification of a novel salt tolerance gene in wild soybean by whole-genome sequencing.</title>
        <authorList>
            <person name="Lam H.-M."/>
            <person name="Qi X."/>
            <person name="Li M.-W."/>
            <person name="Liu X."/>
            <person name="Xie M."/>
            <person name="Ni M."/>
            <person name="Xu X."/>
        </authorList>
    </citation>
    <scope>NUCLEOTIDE SEQUENCE [LARGE SCALE GENOMIC DNA]</scope>
    <source>
        <tissue evidence="1">Root</tissue>
    </source>
</reference>
<dbReference type="EMBL" id="KN641701">
    <property type="protein sequence ID" value="KHN45794.1"/>
    <property type="molecule type" value="Genomic_DNA"/>
</dbReference>
<protein>
    <submittedName>
        <fullName evidence="1">Uncharacterized protein</fullName>
    </submittedName>
</protein>
<accession>A0A0B2SMU5</accession>
<organism evidence="1">
    <name type="scientific">Glycine soja</name>
    <name type="common">Wild soybean</name>
    <dbReference type="NCBI Taxonomy" id="3848"/>
    <lineage>
        <taxon>Eukaryota</taxon>
        <taxon>Viridiplantae</taxon>
        <taxon>Streptophyta</taxon>
        <taxon>Embryophyta</taxon>
        <taxon>Tracheophyta</taxon>
        <taxon>Spermatophyta</taxon>
        <taxon>Magnoliopsida</taxon>
        <taxon>eudicotyledons</taxon>
        <taxon>Gunneridae</taxon>
        <taxon>Pentapetalae</taxon>
        <taxon>rosids</taxon>
        <taxon>fabids</taxon>
        <taxon>Fabales</taxon>
        <taxon>Fabaceae</taxon>
        <taxon>Papilionoideae</taxon>
        <taxon>50 kb inversion clade</taxon>
        <taxon>NPAAA clade</taxon>
        <taxon>indigoferoid/millettioid clade</taxon>
        <taxon>Phaseoleae</taxon>
        <taxon>Glycine</taxon>
        <taxon>Glycine subgen. Soja</taxon>
    </lineage>
</organism>
<sequence>MKFQFLVENTMNNTLGTVSKFCPSVSMYFCIVAKISRYCAYRIVINMVVGGKVVTLKSIEESSHIVMQETPMQEEDPGWYS</sequence>
<dbReference type="Proteomes" id="UP000053555">
    <property type="component" value="Unassembled WGS sequence"/>
</dbReference>
<proteinExistence type="predicted"/>
<name>A0A0B2SMU5_GLYSO</name>
<dbReference type="AlphaFoldDB" id="A0A0B2SMU5"/>
<evidence type="ECO:0000313" key="1">
    <source>
        <dbReference type="EMBL" id="KHN45794.1"/>
    </source>
</evidence>